<evidence type="ECO:0000256" key="1">
    <source>
        <dbReference type="SAM" id="MobiDB-lite"/>
    </source>
</evidence>
<keyword evidence="3" id="KW-1185">Reference proteome</keyword>
<accession>A0ABS5L7U5</accession>
<protein>
    <submittedName>
        <fullName evidence="2">Replication initiation protein</fullName>
    </submittedName>
</protein>
<dbReference type="EMBL" id="JAAFYZ010000373">
    <property type="protein sequence ID" value="MBS2554438.1"/>
    <property type="molecule type" value="Genomic_DNA"/>
</dbReference>
<organism evidence="2 3">
    <name type="scientific">Catenulispora pinistramenti</name>
    <dbReference type="NCBI Taxonomy" id="2705254"/>
    <lineage>
        <taxon>Bacteria</taxon>
        <taxon>Bacillati</taxon>
        <taxon>Actinomycetota</taxon>
        <taxon>Actinomycetes</taxon>
        <taxon>Catenulisporales</taxon>
        <taxon>Catenulisporaceae</taxon>
        <taxon>Catenulispora</taxon>
    </lineage>
</organism>
<feature type="compositionally biased region" description="Polar residues" evidence="1">
    <location>
        <begin position="1"/>
        <end position="15"/>
    </location>
</feature>
<dbReference type="Proteomes" id="UP000730482">
    <property type="component" value="Unassembled WGS sequence"/>
</dbReference>
<proteinExistence type="predicted"/>
<name>A0ABS5L7U5_9ACTN</name>
<dbReference type="InterPro" id="IPR046828">
    <property type="entry name" value="RepSA"/>
</dbReference>
<feature type="region of interest" description="Disordered" evidence="1">
    <location>
        <begin position="1"/>
        <end position="22"/>
    </location>
</feature>
<gene>
    <name evidence="2" type="ORF">KGQ19_47050</name>
</gene>
<sequence>MSQTTGSDAATSTNAPAVPNPDRLTLVPIEDRAWFELLSRPDYPAIEQQIYDVGACENPVWLSGRTLLVAVATGEIVSSWSSAGTPFGAIPLRCMNRRATRCASCSRLYAGDAFQLVRAGLSGGKGVPDTVAGHPLVFATLTAPSFGPVHRRPNPDRPRDVCRARRGKPRCAHGVAMTCQQQHEPGDLLIGQPLCVACYDYPGHVLWNAGASALWARMVDFLYWRLARAGGIPRPYIRRTLRIEYVRVAEYQARGLVHFHAAFRLDGPEDRSQEPPAWATAELLADAIGQAASAARLRLAETVEIGAPVLHFGRQLDARPIVLDTGLPAERAAGYLAKYVTKGTEDAHGADRPITHRSQIAALARTEHVRALMYSCRTVGALAPYEALGLHRWTHMLGFGGQPLTKTRRYSSTFAALRQARADFRSTQPPSSDGQETLRDSLWRYAWQGWPSVTIAEQAAGVREAIEHNREVARGTADGRGAV</sequence>
<reference evidence="2 3" key="1">
    <citation type="submission" date="2020-02" db="EMBL/GenBank/DDBJ databases">
        <title>Acidophilic actinobacteria isolated from forest soil.</title>
        <authorList>
            <person name="Golinska P."/>
        </authorList>
    </citation>
    <scope>NUCLEOTIDE SEQUENCE [LARGE SCALE GENOMIC DNA]</scope>
    <source>
        <strain evidence="2 3">NL8</strain>
    </source>
</reference>
<evidence type="ECO:0000313" key="3">
    <source>
        <dbReference type="Proteomes" id="UP000730482"/>
    </source>
</evidence>
<evidence type="ECO:0000313" key="2">
    <source>
        <dbReference type="EMBL" id="MBS2554438.1"/>
    </source>
</evidence>
<comment type="caution">
    <text evidence="2">The sequence shown here is derived from an EMBL/GenBank/DDBJ whole genome shotgun (WGS) entry which is preliminary data.</text>
</comment>
<dbReference type="Pfam" id="PF20199">
    <property type="entry name" value="RepSA"/>
    <property type="match status" value="1"/>
</dbReference>